<keyword evidence="1" id="KW-0472">Membrane</keyword>
<accession>A0A1J4MPP9</accession>
<dbReference type="VEuPathDB" id="CryptoDB:cand_005580"/>
<keyword evidence="1" id="KW-1133">Transmembrane helix</keyword>
<feature type="transmembrane region" description="Helical" evidence="1">
    <location>
        <begin position="7"/>
        <end position="24"/>
    </location>
</feature>
<keyword evidence="3" id="KW-1185">Reference proteome</keyword>
<sequence length="397" mass="45477">MKYFNRYYIIFFFLILLGYILDSINCNLIDEFCINNNITRSELEEEATLAGVNIEKFIEIMMLQAEESSSDSKDTISEPLIKQKFATNNEDNITTTKIQEANTSHAEKKLIDSKVTNTIKQLEDSFSDDMKSKCIKSINNPEESDIKQTIKILPQNTLQQVHTNNSPVGTQLNQQTSHPKVINQKILKPTIIESKIKPLNIKDTGYKFQKVHINDENKLKDKLIKTHFKNNENVKYVLVDEGIEELFIVKPRKRSKKPIIRRPKENPLFVEKIYKIQVPKEIIQLPPQKRIIYPPIPKFPIPNQVLPQQQIVQPDNNISKPQTYQNSIFGPIFVAVCAAILVIICIISGLCFCGTSRSSSQVIKEFRPQPQQTTVSAQPLQPYQPQLVGYAILPNIN</sequence>
<evidence type="ECO:0008006" key="4">
    <source>
        <dbReference type="Google" id="ProtNLM"/>
    </source>
</evidence>
<dbReference type="RefSeq" id="XP_067068006.1">
    <property type="nucleotide sequence ID" value="XM_067210799.1"/>
</dbReference>
<evidence type="ECO:0000256" key="1">
    <source>
        <dbReference type="SAM" id="Phobius"/>
    </source>
</evidence>
<dbReference type="GeneID" id="92364743"/>
<gene>
    <name evidence="2" type="ORF">cand_005580</name>
</gene>
<feature type="transmembrane region" description="Helical" evidence="1">
    <location>
        <begin position="328"/>
        <end position="354"/>
    </location>
</feature>
<evidence type="ECO:0000313" key="3">
    <source>
        <dbReference type="Proteomes" id="UP000186804"/>
    </source>
</evidence>
<name>A0A1J4MPP9_9CRYT</name>
<keyword evidence="1" id="KW-0812">Transmembrane</keyword>
<reference evidence="2 3" key="1">
    <citation type="submission" date="2016-10" db="EMBL/GenBank/DDBJ databases">
        <title>Reductive evolution of mitochondrial metabolism and differential evolution of invasion-related proteins in Cryptosporidium.</title>
        <authorList>
            <person name="Liu S."/>
            <person name="Roellig D.M."/>
            <person name="Guo Y."/>
            <person name="Li N."/>
            <person name="Frace M.A."/>
            <person name="Tang K."/>
            <person name="Zhang L."/>
            <person name="Feng Y."/>
            <person name="Xiao L."/>
        </authorList>
    </citation>
    <scope>NUCLEOTIDE SEQUENCE [LARGE SCALE GENOMIC DNA]</scope>
    <source>
        <strain evidence="2">30847</strain>
    </source>
</reference>
<dbReference type="EMBL" id="LRBS01000067">
    <property type="protein sequence ID" value="OII76160.1"/>
    <property type="molecule type" value="Genomic_DNA"/>
</dbReference>
<dbReference type="Proteomes" id="UP000186804">
    <property type="component" value="Unassembled WGS sequence"/>
</dbReference>
<dbReference type="AlphaFoldDB" id="A0A1J4MPP9"/>
<comment type="caution">
    <text evidence="2">The sequence shown here is derived from an EMBL/GenBank/DDBJ whole genome shotgun (WGS) entry which is preliminary data.</text>
</comment>
<evidence type="ECO:0000313" key="2">
    <source>
        <dbReference type="EMBL" id="OII76160.1"/>
    </source>
</evidence>
<organism evidence="2 3">
    <name type="scientific">Cryptosporidium andersoni</name>
    <dbReference type="NCBI Taxonomy" id="117008"/>
    <lineage>
        <taxon>Eukaryota</taxon>
        <taxon>Sar</taxon>
        <taxon>Alveolata</taxon>
        <taxon>Apicomplexa</taxon>
        <taxon>Conoidasida</taxon>
        <taxon>Coccidia</taxon>
        <taxon>Eucoccidiorida</taxon>
        <taxon>Eimeriorina</taxon>
        <taxon>Cryptosporidiidae</taxon>
        <taxon>Cryptosporidium</taxon>
    </lineage>
</organism>
<dbReference type="OrthoDB" id="10363759at2759"/>
<proteinExistence type="predicted"/>
<protein>
    <recommendedName>
        <fullName evidence="4">Transmembrane protein</fullName>
    </recommendedName>
</protein>